<dbReference type="InterPro" id="IPR011006">
    <property type="entry name" value="CheY-like_superfamily"/>
</dbReference>
<dbReference type="SMART" id="SM00448">
    <property type="entry name" value="REC"/>
    <property type="match status" value="1"/>
</dbReference>
<dbReference type="InterPro" id="IPR052893">
    <property type="entry name" value="TCS_response_regulator"/>
</dbReference>
<dbReference type="PANTHER" id="PTHR44520">
    <property type="entry name" value="RESPONSE REGULATOR RCP1-RELATED"/>
    <property type="match status" value="1"/>
</dbReference>
<name>A0ABR6VLN4_9BACT</name>
<dbReference type="PANTHER" id="PTHR44520:SF2">
    <property type="entry name" value="RESPONSE REGULATOR RCP1"/>
    <property type="match status" value="1"/>
</dbReference>
<sequence length="127" mass="14118">MDVAATKRAFQSQNIESPIHVAANGKVALDMLKGRGMPALHPTPHIILIDLNMPEMGGIEFLKELRKDPELKACSVFVMTGQNSEQNVLEAYNLNVAGYIVKPIQYDSFLEAIATLHSFWKLIELPN</sequence>
<evidence type="ECO:0000313" key="4">
    <source>
        <dbReference type="Proteomes" id="UP000659698"/>
    </source>
</evidence>
<feature type="modified residue" description="4-aspartylphosphate" evidence="1">
    <location>
        <position position="50"/>
    </location>
</feature>
<organism evidence="3 4">
    <name type="scientific">Rufibacter sediminis</name>
    <dbReference type="NCBI Taxonomy" id="2762756"/>
    <lineage>
        <taxon>Bacteria</taxon>
        <taxon>Pseudomonadati</taxon>
        <taxon>Bacteroidota</taxon>
        <taxon>Cytophagia</taxon>
        <taxon>Cytophagales</taxon>
        <taxon>Hymenobacteraceae</taxon>
        <taxon>Rufibacter</taxon>
    </lineage>
</organism>
<evidence type="ECO:0000256" key="1">
    <source>
        <dbReference type="PROSITE-ProRule" id="PRU00169"/>
    </source>
</evidence>
<feature type="domain" description="Response regulatory" evidence="2">
    <location>
        <begin position="1"/>
        <end position="117"/>
    </location>
</feature>
<reference evidence="3 4" key="1">
    <citation type="journal article" date="2019" name="Int. J. Syst. Evol. Microbiol.">
        <title>Rufibacter sediminis sp. nov., isolated from freshwater lake sediment.</title>
        <authorList>
            <person name="Qu J.H."/>
            <person name="Zhang L.J."/>
            <person name="Fu Y.H."/>
            <person name="Li H.F."/>
        </authorList>
    </citation>
    <scope>NUCLEOTIDE SEQUENCE [LARGE SCALE GENOMIC DNA]</scope>
    <source>
        <strain evidence="3 4">H-1</strain>
    </source>
</reference>
<dbReference type="SUPFAM" id="SSF52172">
    <property type="entry name" value="CheY-like"/>
    <property type="match status" value="1"/>
</dbReference>
<keyword evidence="1" id="KW-0597">Phosphoprotein</keyword>
<dbReference type="Proteomes" id="UP000659698">
    <property type="component" value="Unassembled WGS sequence"/>
</dbReference>
<dbReference type="InterPro" id="IPR001789">
    <property type="entry name" value="Sig_transdc_resp-reg_receiver"/>
</dbReference>
<dbReference type="CDD" id="cd17557">
    <property type="entry name" value="REC_Rcp-like"/>
    <property type="match status" value="1"/>
</dbReference>
<protein>
    <submittedName>
        <fullName evidence="3">Response regulator</fullName>
    </submittedName>
</protein>
<gene>
    <name evidence="3" type="ORF">H7U12_00460</name>
</gene>
<dbReference type="Pfam" id="PF00072">
    <property type="entry name" value="Response_reg"/>
    <property type="match status" value="1"/>
</dbReference>
<dbReference type="Gene3D" id="3.40.50.2300">
    <property type="match status" value="1"/>
</dbReference>
<dbReference type="PROSITE" id="PS50110">
    <property type="entry name" value="RESPONSE_REGULATORY"/>
    <property type="match status" value="1"/>
</dbReference>
<keyword evidence="4" id="KW-1185">Reference proteome</keyword>
<evidence type="ECO:0000313" key="3">
    <source>
        <dbReference type="EMBL" id="MBC3538130.1"/>
    </source>
</evidence>
<evidence type="ECO:0000259" key="2">
    <source>
        <dbReference type="PROSITE" id="PS50110"/>
    </source>
</evidence>
<dbReference type="EMBL" id="JACOAF010000001">
    <property type="protein sequence ID" value="MBC3538130.1"/>
    <property type="molecule type" value="Genomic_DNA"/>
</dbReference>
<proteinExistence type="predicted"/>
<comment type="caution">
    <text evidence="3">The sequence shown here is derived from an EMBL/GenBank/DDBJ whole genome shotgun (WGS) entry which is preliminary data.</text>
</comment>
<accession>A0ABR6VLN4</accession>